<evidence type="ECO:0000259" key="1">
    <source>
        <dbReference type="PROSITE" id="PS50943"/>
    </source>
</evidence>
<comment type="caution">
    <text evidence="2">The sequence shown here is derived from an EMBL/GenBank/DDBJ whole genome shotgun (WGS) entry which is preliminary data.</text>
</comment>
<organism evidence="2 3">
    <name type="scientific">Dyadobacter luticola</name>
    <dbReference type="NCBI Taxonomy" id="1979387"/>
    <lineage>
        <taxon>Bacteria</taxon>
        <taxon>Pseudomonadati</taxon>
        <taxon>Bacteroidota</taxon>
        <taxon>Cytophagia</taxon>
        <taxon>Cytophagales</taxon>
        <taxon>Spirosomataceae</taxon>
        <taxon>Dyadobacter</taxon>
    </lineage>
</organism>
<dbReference type="CDD" id="cd00093">
    <property type="entry name" value="HTH_XRE"/>
    <property type="match status" value="1"/>
</dbReference>
<dbReference type="InterPro" id="IPR001387">
    <property type="entry name" value="Cro/C1-type_HTH"/>
</dbReference>
<reference evidence="2 3" key="1">
    <citation type="submission" date="2019-05" db="EMBL/GenBank/DDBJ databases">
        <authorList>
            <person name="Qu J.-H."/>
        </authorList>
    </citation>
    <scope>NUCLEOTIDE SEQUENCE [LARGE SCALE GENOMIC DNA]</scope>
    <source>
        <strain evidence="2 3">T17</strain>
    </source>
</reference>
<dbReference type="EMBL" id="VCEJ01000004">
    <property type="protein sequence ID" value="TLV01347.1"/>
    <property type="molecule type" value="Genomic_DNA"/>
</dbReference>
<name>A0A5R9KZ27_9BACT</name>
<gene>
    <name evidence="2" type="ORF">FEN17_18095</name>
</gene>
<dbReference type="AlphaFoldDB" id="A0A5R9KZ27"/>
<proteinExistence type="predicted"/>
<dbReference type="Gene3D" id="1.10.260.40">
    <property type="entry name" value="lambda repressor-like DNA-binding domains"/>
    <property type="match status" value="1"/>
</dbReference>
<dbReference type="OrthoDB" id="4762426at2"/>
<protein>
    <submittedName>
        <fullName evidence="2">Helix-turn-helix transcriptional regulator</fullName>
    </submittedName>
</protein>
<feature type="domain" description="HTH cro/C1-type" evidence="1">
    <location>
        <begin position="10"/>
        <end position="39"/>
    </location>
</feature>
<evidence type="ECO:0000313" key="2">
    <source>
        <dbReference type="EMBL" id="TLV01347.1"/>
    </source>
</evidence>
<evidence type="ECO:0000313" key="3">
    <source>
        <dbReference type="Proteomes" id="UP000306402"/>
    </source>
</evidence>
<accession>A0A5R9KZ27</accession>
<dbReference type="InterPro" id="IPR010982">
    <property type="entry name" value="Lambda_DNA-bd_dom_sf"/>
</dbReference>
<sequence>MQQANFCEYIRELREEAKMPLRKLAAIMDIDQGTLSKLE</sequence>
<dbReference type="GO" id="GO:0003677">
    <property type="term" value="F:DNA binding"/>
    <property type="evidence" value="ECO:0007669"/>
    <property type="project" value="InterPro"/>
</dbReference>
<dbReference type="SUPFAM" id="SSF47413">
    <property type="entry name" value="lambda repressor-like DNA-binding domains"/>
    <property type="match status" value="1"/>
</dbReference>
<keyword evidence="3" id="KW-1185">Reference proteome</keyword>
<dbReference type="PROSITE" id="PS50943">
    <property type="entry name" value="HTH_CROC1"/>
    <property type="match status" value="1"/>
</dbReference>
<dbReference type="Pfam" id="PF01381">
    <property type="entry name" value="HTH_3"/>
    <property type="match status" value="1"/>
</dbReference>
<dbReference type="Proteomes" id="UP000306402">
    <property type="component" value="Unassembled WGS sequence"/>
</dbReference>
<dbReference type="RefSeq" id="WP_138366718.1">
    <property type="nucleotide sequence ID" value="NZ_VCEJ01000004.1"/>
</dbReference>